<accession>A0ABR1SMZ9</accession>
<organism evidence="1 2">
    <name type="scientific">Apiospora marii</name>
    <dbReference type="NCBI Taxonomy" id="335849"/>
    <lineage>
        <taxon>Eukaryota</taxon>
        <taxon>Fungi</taxon>
        <taxon>Dikarya</taxon>
        <taxon>Ascomycota</taxon>
        <taxon>Pezizomycotina</taxon>
        <taxon>Sordariomycetes</taxon>
        <taxon>Xylariomycetidae</taxon>
        <taxon>Amphisphaeriales</taxon>
        <taxon>Apiosporaceae</taxon>
        <taxon>Apiospora</taxon>
    </lineage>
</organism>
<evidence type="ECO:0000313" key="2">
    <source>
        <dbReference type="Proteomes" id="UP001396898"/>
    </source>
</evidence>
<reference evidence="1 2" key="1">
    <citation type="submission" date="2023-01" db="EMBL/GenBank/DDBJ databases">
        <title>Analysis of 21 Apiospora genomes using comparative genomics revels a genus with tremendous synthesis potential of carbohydrate active enzymes and secondary metabolites.</title>
        <authorList>
            <person name="Sorensen T."/>
        </authorList>
    </citation>
    <scope>NUCLEOTIDE SEQUENCE [LARGE SCALE GENOMIC DNA]</scope>
    <source>
        <strain evidence="1 2">CBS 20057</strain>
    </source>
</reference>
<name>A0ABR1SMZ9_9PEZI</name>
<dbReference type="EMBL" id="JAQQWI010000005">
    <property type="protein sequence ID" value="KAK8035713.1"/>
    <property type="molecule type" value="Genomic_DNA"/>
</dbReference>
<comment type="caution">
    <text evidence="1">The sequence shown here is derived from an EMBL/GenBank/DDBJ whole genome shotgun (WGS) entry which is preliminary data.</text>
</comment>
<dbReference type="Proteomes" id="UP001396898">
    <property type="component" value="Unassembled WGS sequence"/>
</dbReference>
<evidence type="ECO:0000313" key="1">
    <source>
        <dbReference type="EMBL" id="KAK8035713.1"/>
    </source>
</evidence>
<sequence length="310" mass="34723">MGWRLERKWFLMYLRSVMESPRLAGCTKELILRETGGKDLLADKAEVAATYKRLAGHIGVDTCLFPFNFAELEPDTRPAGLPGLLLLAIPLLPNLTALSVETGPNHTRPFELLEKLHASGVIEPFWRVQDLTIEFPGHWEGGVTDLTRLAPLLALTPALTTLRLRACPGFAHMADEDYVDAARRRMPPGLTALEVRDSYFNDETVGGLLGCCPSSGLARFTYQSVQWTLPSATAGREVTPRQLVRRLLAHSPNTLREVELDYSRPGRQEYDHGDGAEYEKKLTRADFAGFPALRTMVHLTKEDWVQPDDW</sequence>
<keyword evidence="2" id="KW-1185">Reference proteome</keyword>
<proteinExistence type="predicted"/>
<gene>
    <name evidence="1" type="ORF">PG991_001786</name>
</gene>
<protein>
    <submittedName>
        <fullName evidence="1">Uncharacterized protein</fullName>
    </submittedName>
</protein>